<dbReference type="InterPro" id="IPR023198">
    <property type="entry name" value="PGP-like_dom2"/>
</dbReference>
<protein>
    <submittedName>
        <fullName evidence="1">Phosphoglycolate phosphatase-like HAD superfamily hydrolase</fullName>
    </submittedName>
</protein>
<dbReference type="Gene3D" id="1.10.150.240">
    <property type="entry name" value="Putative phosphatase, domain 2"/>
    <property type="match status" value="1"/>
</dbReference>
<reference evidence="1 2" key="1">
    <citation type="submission" date="2021-01" db="EMBL/GenBank/DDBJ databases">
        <title>Sequencing the genomes of 1000 actinobacteria strains.</title>
        <authorList>
            <person name="Klenk H.-P."/>
        </authorList>
    </citation>
    <scope>NUCLEOTIDE SEQUENCE [LARGE SCALE GENOMIC DNA]</scope>
    <source>
        <strain evidence="1 2">DSM 18662</strain>
    </source>
</reference>
<sequence>MPQSPTSGRPGVLFDVDGTLLDTNYLHVLAWWQGLRDAGHHGVTMAEVHQAIGIASEQLVEKLVGQPSEAAIAAHSERYEKLRDQVVAFDRAADLVSACADRGYSVVLATSGKESDLDWMLPAIGAEDGLAGSATSSDVEQAKPAPDLLVTAMQKNNLDPARTVAVGDTVWDIQSAHDAGVAIIALTCGGISRQQLREAGADQIFDDPADLLDPLGRLPAGQPRPGLRRSSATQPFVPVVAMPSTNCRCPTKNKMIIGMVVITLAVTTISQCHSPPKPY</sequence>
<accession>A0ABS2RF82</accession>
<proteinExistence type="predicted"/>
<dbReference type="SUPFAM" id="SSF56784">
    <property type="entry name" value="HAD-like"/>
    <property type="match status" value="1"/>
</dbReference>
<dbReference type="InterPro" id="IPR036412">
    <property type="entry name" value="HAD-like_sf"/>
</dbReference>
<dbReference type="InterPro" id="IPR023214">
    <property type="entry name" value="HAD_sf"/>
</dbReference>
<evidence type="ECO:0000313" key="1">
    <source>
        <dbReference type="EMBL" id="MBM7797651.1"/>
    </source>
</evidence>
<dbReference type="Proteomes" id="UP000704762">
    <property type="component" value="Unassembled WGS sequence"/>
</dbReference>
<dbReference type="Pfam" id="PF13419">
    <property type="entry name" value="HAD_2"/>
    <property type="match status" value="1"/>
</dbReference>
<name>A0ABS2RF82_9ACTN</name>
<dbReference type="SFLD" id="SFLDS00003">
    <property type="entry name" value="Haloacid_Dehalogenase"/>
    <property type="match status" value="1"/>
</dbReference>
<keyword evidence="2" id="KW-1185">Reference proteome</keyword>
<dbReference type="InterPro" id="IPR041492">
    <property type="entry name" value="HAD_2"/>
</dbReference>
<evidence type="ECO:0000313" key="2">
    <source>
        <dbReference type="Proteomes" id="UP000704762"/>
    </source>
</evidence>
<comment type="caution">
    <text evidence="1">The sequence shown here is derived from an EMBL/GenBank/DDBJ whole genome shotgun (WGS) entry which is preliminary data.</text>
</comment>
<dbReference type="InterPro" id="IPR050155">
    <property type="entry name" value="HAD-like_hydrolase_sf"/>
</dbReference>
<organism evidence="1 2">
    <name type="scientific">Microlunatus panaciterrae</name>
    <dbReference type="NCBI Taxonomy" id="400768"/>
    <lineage>
        <taxon>Bacteria</taxon>
        <taxon>Bacillati</taxon>
        <taxon>Actinomycetota</taxon>
        <taxon>Actinomycetes</taxon>
        <taxon>Propionibacteriales</taxon>
        <taxon>Propionibacteriaceae</taxon>
        <taxon>Microlunatus</taxon>
    </lineage>
</organism>
<dbReference type="Gene3D" id="3.40.50.1000">
    <property type="entry name" value="HAD superfamily/HAD-like"/>
    <property type="match status" value="1"/>
</dbReference>
<dbReference type="PANTHER" id="PTHR43434">
    <property type="entry name" value="PHOSPHOGLYCOLATE PHOSPHATASE"/>
    <property type="match status" value="1"/>
</dbReference>
<dbReference type="PANTHER" id="PTHR43434:SF16">
    <property type="entry name" value="BLL8046 PROTEIN"/>
    <property type="match status" value="1"/>
</dbReference>
<gene>
    <name evidence="1" type="ORF">JOE57_000572</name>
</gene>
<dbReference type="EMBL" id="JAFBCF010000001">
    <property type="protein sequence ID" value="MBM7797651.1"/>
    <property type="molecule type" value="Genomic_DNA"/>
</dbReference>
<dbReference type="SFLD" id="SFLDG01129">
    <property type="entry name" value="C1.5:_HAD__Beta-PGM__Phosphata"/>
    <property type="match status" value="1"/>
</dbReference>